<protein>
    <recommendedName>
        <fullName evidence="2">DUF4219 domain-containing protein</fullName>
    </recommendedName>
</protein>
<feature type="compositionally biased region" description="Low complexity" evidence="1">
    <location>
        <begin position="49"/>
        <end position="60"/>
    </location>
</feature>
<accession>A0A565BPD3</accession>
<dbReference type="OrthoDB" id="1626798at2759"/>
<dbReference type="InterPro" id="IPR025314">
    <property type="entry name" value="DUF4219"/>
</dbReference>
<comment type="caution">
    <text evidence="3">The sequence shown here is derived from an EMBL/GenBank/DDBJ whole genome shotgun (WGS) entry which is preliminary data.</text>
</comment>
<gene>
    <name evidence="3" type="ORF">ANE_LOCUS13870</name>
</gene>
<organism evidence="3 4">
    <name type="scientific">Arabis nemorensis</name>
    <dbReference type="NCBI Taxonomy" id="586526"/>
    <lineage>
        <taxon>Eukaryota</taxon>
        <taxon>Viridiplantae</taxon>
        <taxon>Streptophyta</taxon>
        <taxon>Embryophyta</taxon>
        <taxon>Tracheophyta</taxon>
        <taxon>Spermatophyta</taxon>
        <taxon>Magnoliopsida</taxon>
        <taxon>eudicotyledons</taxon>
        <taxon>Gunneridae</taxon>
        <taxon>Pentapetalae</taxon>
        <taxon>rosids</taxon>
        <taxon>malvids</taxon>
        <taxon>Brassicales</taxon>
        <taxon>Brassicaceae</taxon>
        <taxon>Arabideae</taxon>
        <taxon>Arabis</taxon>
    </lineage>
</organism>
<proteinExistence type="predicted"/>
<keyword evidence="4" id="KW-1185">Reference proteome</keyword>
<feature type="region of interest" description="Disordered" evidence="1">
    <location>
        <begin position="40"/>
        <end position="62"/>
    </location>
</feature>
<dbReference type="Pfam" id="PF13961">
    <property type="entry name" value="DUF4219"/>
    <property type="match status" value="1"/>
</dbReference>
<dbReference type="PANTHER" id="PTHR47481:SF36">
    <property type="entry name" value="CCHC-TYPE DOMAIN-CONTAINING PROTEIN"/>
    <property type="match status" value="1"/>
</dbReference>
<evidence type="ECO:0000313" key="3">
    <source>
        <dbReference type="EMBL" id="VVB03426.1"/>
    </source>
</evidence>
<dbReference type="EMBL" id="CABITT030000004">
    <property type="protein sequence ID" value="VVB03426.1"/>
    <property type="molecule type" value="Genomic_DNA"/>
</dbReference>
<reference evidence="3" key="1">
    <citation type="submission" date="2019-07" db="EMBL/GenBank/DDBJ databases">
        <authorList>
            <person name="Dittberner H."/>
        </authorList>
    </citation>
    <scope>NUCLEOTIDE SEQUENCE [LARGE SCALE GENOMIC DNA]</scope>
</reference>
<name>A0A565BPD3_9BRAS</name>
<feature type="domain" description="DUF4219" evidence="2">
    <location>
        <begin position="11"/>
        <end position="37"/>
    </location>
</feature>
<evidence type="ECO:0000259" key="2">
    <source>
        <dbReference type="Pfam" id="PF13961"/>
    </source>
</evidence>
<dbReference type="PANTHER" id="PTHR47481">
    <property type="match status" value="1"/>
</dbReference>
<evidence type="ECO:0000313" key="4">
    <source>
        <dbReference type="Proteomes" id="UP000489600"/>
    </source>
</evidence>
<evidence type="ECO:0000256" key="1">
    <source>
        <dbReference type="SAM" id="MobiDB-lite"/>
    </source>
</evidence>
<dbReference type="AlphaFoldDB" id="A0A565BPD3"/>
<dbReference type="Proteomes" id="UP000489600">
    <property type="component" value="Unassembled WGS sequence"/>
</dbReference>
<sequence>MADFTTSIEKLNNNNYGSWSTRMKFYLLGQDLWDIVNGAETTPPREARSTYTTSDTSTSTPVKSLCDEISKLDPENGITQTRMKRIIIHGLKPEYKSIITATRGWATEPTLADLENLLINEEDLDKSTLSGPTNGEETALFTNRRSMQGELVELKIIMVVRTDGNKIIIKAMNVTIAARRDIMQGIAGPRKLKEMLQHLQGMKEIEKKIGNLKLLFLWRK</sequence>